<comment type="caution">
    <text evidence="2">The sequence shown here is derived from an EMBL/GenBank/DDBJ whole genome shotgun (WGS) entry which is preliminary data.</text>
</comment>
<proteinExistence type="predicted"/>
<organism evidence="2 3">
    <name type="scientific">Allacma fusca</name>
    <dbReference type="NCBI Taxonomy" id="39272"/>
    <lineage>
        <taxon>Eukaryota</taxon>
        <taxon>Metazoa</taxon>
        <taxon>Ecdysozoa</taxon>
        <taxon>Arthropoda</taxon>
        <taxon>Hexapoda</taxon>
        <taxon>Collembola</taxon>
        <taxon>Symphypleona</taxon>
        <taxon>Sminthuridae</taxon>
        <taxon>Allacma</taxon>
    </lineage>
</organism>
<gene>
    <name evidence="2" type="ORF">AFUS01_LOCUS33573</name>
</gene>
<accession>A0A8J2KXI2</accession>
<keyword evidence="3" id="KW-1185">Reference proteome</keyword>
<evidence type="ECO:0000256" key="1">
    <source>
        <dbReference type="SAM" id="MobiDB-lite"/>
    </source>
</evidence>
<dbReference type="EMBL" id="CAJVCH010529180">
    <property type="protein sequence ID" value="CAG7823351.1"/>
    <property type="molecule type" value="Genomic_DNA"/>
</dbReference>
<dbReference type="Proteomes" id="UP000708208">
    <property type="component" value="Unassembled WGS sequence"/>
</dbReference>
<sequence length="221" mass="25189">MSSIEFSEFEDVILGDPGSPIQFYPPDIEESVLEESVVKLPLIPETQENCAITSVDAQPRVVSPTSASLNGDLPTLNERLQRLSLNGIITKPRNNMLFNFKKTIHRRLRSPYPYPHTPRPVPLMSLQIDPPPFFQLKSRCLLRKTFQRMSNIYVSSFKCSECSSVIRKVQDRSGRTNNTPVSCESRRFPIATQHSVYHPNNNQLNFPYSDQNSSIPEHSKI</sequence>
<evidence type="ECO:0000313" key="2">
    <source>
        <dbReference type="EMBL" id="CAG7823351.1"/>
    </source>
</evidence>
<feature type="region of interest" description="Disordered" evidence="1">
    <location>
        <begin position="199"/>
        <end position="221"/>
    </location>
</feature>
<dbReference type="AlphaFoldDB" id="A0A8J2KXI2"/>
<evidence type="ECO:0000313" key="3">
    <source>
        <dbReference type="Proteomes" id="UP000708208"/>
    </source>
</evidence>
<name>A0A8J2KXI2_9HEXA</name>
<protein>
    <submittedName>
        <fullName evidence="2">Uncharacterized protein</fullName>
    </submittedName>
</protein>
<reference evidence="2" key="1">
    <citation type="submission" date="2021-06" db="EMBL/GenBank/DDBJ databases">
        <authorList>
            <person name="Hodson N. C."/>
            <person name="Mongue J. A."/>
            <person name="Jaron S. K."/>
        </authorList>
    </citation>
    <scope>NUCLEOTIDE SEQUENCE</scope>
</reference>